<dbReference type="STRING" id="446860.AS188_12830"/>
<name>A0A0U3G6Q8_9MICC</name>
<accession>A0A0U3G6Q8</accession>
<dbReference type="EMBL" id="BJZR01000114">
    <property type="protein sequence ID" value="GEO93407.1"/>
    <property type="molecule type" value="Genomic_DNA"/>
</dbReference>
<feature type="transmembrane region" description="Helical" evidence="2">
    <location>
        <begin position="38"/>
        <end position="60"/>
    </location>
</feature>
<keyword evidence="2" id="KW-1133">Transmembrane helix</keyword>
<evidence type="ECO:0000313" key="4">
    <source>
        <dbReference type="EMBL" id="GEO93407.1"/>
    </source>
</evidence>
<evidence type="ECO:0000313" key="6">
    <source>
        <dbReference type="Proteomes" id="UP000321155"/>
    </source>
</evidence>
<proteinExistence type="predicted"/>
<evidence type="ECO:0000313" key="5">
    <source>
        <dbReference type="Proteomes" id="UP000057181"/>
    </source>
</evidence>
<evidence type="ECO:0000313" key="3">
    <source>
        <dbReference type="EMBL" id="ALU40490.1"/>
    </source>
</evidence>
<keyword evidence="2" id="KW-0472">Membrane</keyword>
<keyword evidence="6" id="KW-1185">Reference proteome</keyword>
<keyword evidence="2" id="KW-0812">Transmembrane</keyword>
<feature type="region of interest" description="Disordered" evidence="1">
    <location>
        <begin position="66"/>
        <end position="106"/>
    </location>
</feature>
<dbReference type="AlphaFoldDB" id="A0A0U3G6Q8"/>
<dbReference type="Proteomes" id="UP000321155">
    <property type="component" value="Unassembled WGS sequence"/>
</dbReference>
<sequence>MLAAGVVALFAATFTVPEAIIHLARATAEDPVPLGPRAVTVTVLAVVFLVGGGLLTIVAFNRRRATEEPHPEDLADDAEFGDAPLRPFDPDRFRHRPGRAADDDGA</sequence>
<evidence type="ECO:0000256" key="1">
    <source>
        <dbReference type="SAM" id="MobiDB-lite"/>
    </source>
</evidence>
<reference evidence="3 5" key="1">
    <citation type="submission" date="2015-11" db="EMBL/GenBank/DDBJ databases">
        <title>Complete Genome Sequence of Kocuria flava strain HO-9041.</title>
        <authorList>
            <person name="Zhou M."/>
            <person name="Dai J."/>
        </authorList>
    </citation>
    <scope>NUCLEOTIDE SEQUENCE [LARGE SCALE GENOMIC DNA]</scope>
    <source>
        <strain evidence="3 5">HO-9041</strain>
    </source>
</reference>
<gene>
    <name evidence="3" type="ORF">AS188_12830</name>
    <name evidence="4" type="ORF">KFL01_27130</name>
</gene>
<dbReference type="Proteomes" id="UP000057181">
    <property type="component" value="Chromosome"/>
</dbReference>
<dbReference type="EMBL" id="CP013254">
    <property type="protein sequence ID" value="ALU40490.1"/>
    <property type="molecule type" value="Genomic_DNA"/>
</dbReference>
<protein>
    <submittedName>
        <fullName evidence="3">Uncharacterized protein</fullName>
    </submittedName>
</protein>
<dbReference type="KEGG" id="kfv:AS188_12830"/>
<organism evidence="3 5">
    <name type="scientific">Kocuria flava</name>
    <dbReference type="NCBI Taxonomy" id="446860"/>
    <lineage>
        <taxon>Bacteria</taxon>
        <taxon>Bacillati</taxon>
        <taxon>Actinomycetota</taxon>
        <taxon>Actinomycetes</taxon>
        <taxon>Micrococcales</taxon>
        <taxon>Micrococcaceae</taxon>
        <taxon>Kocuria</taxon>
    </lineage>
</organism>
<reference evidence="4 6" key="2">
    <citation type="submission" date="2019-07" db="EMBL/GenBank/DDBJ databases">
        <title>Whole genome shotgun sequence of Kocuria flava NBRC 107626.</title>
        <authorList>
            <person name="Hosoyama A."/>
            <person name="Uohara A."/>
            <person name="Ohji S."/>
            <person name="Ichikawa N."/>
        </authorList>
    </citation>
    <scope>NUCLEOTIDE SEQUENCE [LARGE SCALE GENOMIC DNA]</scope>
    <source>
        <strain evidence="4 6">NBRC 107626</strain>
    </source>
</reference>
<evidence type="ECO:0000256" key="2">
    <source>
        <dbReference type="SAM" id="Phobius"/>
    </source>
</evidence>